<dbReference type="Pfam" id="PF22757">
    <property type="entry name" value="GeBP-like_C"/>
    <property type="match status" value="1"/>
</dbReference>
<name>A0A3P6GGT8_BRAOL</name>
<reference evidence="2" key="1">
    <citation type="submission" date="2018-11" db="EMBL/GenBank/DDBJ databases">
        <authorList>
            <consortium name="Genoscope - CEA"/>
            <person name="William W."/>
        </authorList>
    </citation>
    <scope>NUCLEOTIDE SEQUENCE</scope>
</reference>
<protein>
    <recommendedName>
        <fullName evidence="1">Glabrous enhancer-binding protein-like C-terminal domain-containing protein</fullName>
    </recommendedName>
</protein>
<feature type="domain" description="Glabrous enhancer-binding protein-like C-terminal" evidence="1">
    <location>
        <begin position="169"/>
        <end position="204"/>
    </location>
</feature>
<accession>A0A3P6GGT8</accession>
<organism evidence="2">
    <name type="scientific">Brassica oleracea</name>
    <name type="common">Wild cabbage</name>
    <dbReference type="NCBI Taxonomy" id="3712"/>
    <lineage>
        <taxon>Eukaryota</taxon>
        <taxon>Viridiplantae</taxon>
        <taxon>Streptophyta</taxon>
        <taxon>Embryophyta</taxon>
        <taxon>Tracheophyta</taxon>
        <taxon>Spermatophyta</taxon>
        <taxon>Magnoliopsida</taxon>
        <taxon>eudicotyledons</taxon>
        <taxon>Gunneridae</taxon>
        <taxon>Pentapetalae</taxon>
        <taxon>rosids</taxon>
        <taxon>malvids</taxon>
        <taxon>Brassicales</taxon>
        <taxon>Brassicaceae</taxon>
        <taxon>Brassiceae</taxon>
        <taxon>Brassica</taxon>
    </lineage>
</organism>
<dbReference type="EMBL" id="LR031879">
    <property type="protein sequence ID" value="VDD59121.1"/>
    <property type="molecule type" value="Genomic_DNA"/>
</dbReference>
<evidence type="ECO:0000313" key="2">
    <source>
        <dbReference type="EMBL" id="VDD59121.1"/>
    </source>
</evidence>
<proteinExistence type="predicted"/>
<sequence>MMAWPLTCPSLFRGADGMTLDSVVKSYGKFKNVNSSLFLPSLFTNLFFKPLSFSMTSFTSIEANRFIHQLIRLGFEKKFENNLAKVKNGEEVTFFKPYDRKAFDLSKFVWTVKFSGKSKKSRKLVTSSPNGRNCKDEVVTTNKGETSSLVELDEFVKFVLVKSVDRFVNKKIFEKQWKVLQLRELEFYSLKSGFIHEVIRKMAETF</sequence>
<evidence type="ECO:0000259" key="1">
    <source>
        <dbReference type="Pfam" id="PF22757"/>
    </source>
</evidence>
<dbReference type="InterPro" id="IPR053933">
    <property type="entry name" value="GeBP-like_C"/>
</dbReference>
<gene>
    <name evidence="2" type="ORF">BOLC8T52350H</name>
</gene>
<dbReference type="AlphaFoldDB" id="A0A3P6GGT8"/>